<feature type="region of interest" description="Disordered" evidence="1">
    <location>
        <begin position="1"/>
        <end position="38"/>
    </location>
</feature>
<feature type="compositionally biased region" description="Basic and acidic residues" evidence="1">
    <location>
        <begin position="1"/>
        <end position="19"/>
    </location>
</feature>
<protein>
    <submittedName>
        <fullName evidence="3">Uncharacterized protein</fullName>
    </submittedName>
</protein>
<feature type="transmembrane region" description="Helical" evidence="2">
    <location>
        <begin position="86"/>
        <end position="107"/>
    </location>
</feature>
<keyword evidence="2" id="KW-1133">Transmembrane helix</keyword>
<proteinExistence type="predicted"/>
<keyword evidence="2" id="KW-0472">Membrane</keyword>
<sequence>MTKMKKKEEDEAKEEEREALAPSFTTATGGPGHPAKSDRATCWSGLEKLLLMLWGCFLRVVQILFAVCVVMGGVKYEILHHRHIQVCLPFLASPLGIVGTCSCQFFPSSFGMYHYLLIEQMGSTFFCHLRHGK</sequence>
<name>A0A0A9DI67_ARUDO</name>
<reference evidence="3" key="1">
    <citation type="submission" date="2014-09" db="EMBL/GenBank/DDBJ databases">
        <authorList>
            <person name="Magalhaes I.L.F."/>
            <person name="Oliveira U."/>
            <person name="Santos F.R."/>
            <person name="Vidigal T.H.D.A."/>
            <person name="Brescovit A.D."/>
            <person name="Santos A.J."/>
        </authorList>
    </citation>
    <scope>NUCLEOTIDE SEQUENCE</scope>
    <source>
        <tissue evidence="3">Shoot tissue taken approximately 20 cm above the soil surface</tissue>
    </source>
</reference>
<reference evidence="3" key="2">
    <citation type="journal article" date="2015" name="Data Brief">
        <title>Shoot transcriptome of the giant reed, Arundo donax.</title>
        <authorList>
            <person name="Barrero R.A."/>
            <person name="Guerrero F.D."/>
            <person name="Moolhuijzen P."/>
            <person name="Goolsby J.A."/>
            <person name="Tidwell J."/>
            <person name="Bellgard S.E."/>
            <person name="Bellgard M.I."/>
        </authorList>
    </citation>
    <scope>NUCLEOTIDE SEQUENCE</scope>
    <source>
        <tissue evidence="3">Shoot tissue taken approximately 20 cm above the soil surface</tissue>
    </source>
</reference>
<evidence type="ECO:0000256" key="1">
    <source>
        <dbReference type="SAM" id="MobiDB-lite"/>
    </source>
</evidence>
<accession>A0A0A9DI67</accession>
<keyword evidence="2" id="KW-0812">Transmembrane</keyword>
<dbReference type="EMBL" id="GBRH01212550">
    <property type="protein sequence ID" value="JAD85345.1"/>
    <property type="molecule type" value="Transcribed_RNA"/>
</dbReference>
<dbReference type="AlphaFoldDB" id="A0A0A9DI67"/>
<feature type="transmembrane region" description="Helical" evidence="2">
    <location>
        <begin position="51"/>
        <end position="74"/>
    </location>
</feature>
<organism evidence="3">
    <name type="scientific">Arundo donax</name>
    <name type="common">Giant reed</name>
    <name type="synonym">Donax arundinaceus</name>
    <dbReference type="NCBI Taxonomy" id="35708"/>
    <lineage>
        <taxon>Eukaryota</taxon>
        <taxon>Viridiplantae</taxon>
        <taxon>Streptophyta</taxon>
        <taxon>Embryophyta</taxon>
        <taxon>Tracheophyta</taxon>
        <taxon>Spermatophyta</taxon>
        <taxon>Magnoliopsida</taxon>
        <taxon>Liliopsida</taxon>
        <taxon>Poales</taxon>
        <taxon>Poaceae</taxon>
        <taxon>PACMAD clade</taxon>
        <taxon>Arundinoideae</taxon>
        <taxon>Arundineae</taxon>
        <taxon>Arundo</taxon>
    </lineage>
</organism>
<evidence type="ECO:0000256" key="2">
    <source>
        <dbReference type="SAM" id="Phobius"/>
    </source>
</evidence>
<evidence type="ECO:0000313" key="3">
    <source>
        <dbReference type="EMBL" id="JAD85345.1"/>
    </source>
</evidence>